<evidence type="ECO:0000256" key="8">
    <source>
        <dbReference type="SAM" id="MobiDB-lite"/>
    </source>
</evidence>
<dbReference type="Gene3D" id="2.30.42.10">
    <property type="match status" value="1"/>
</dbReference>
<dbReference type="PROSITE" id="PS50106">
    <property type="entry name" value="PDZ"/>
    <property type="match status" value="1"/>
</dbReference>
<feature type="compositionally biased region" description="Low complexity" evidence="8">
    <location>
        <begin position="404"/>
        <end position="417"/>
    </location>
</feature>
<feature type="compositionally biased region" description="Basic and acidic residues" evidence="8">
    <location>
        <begin position="786"/>
        <end position="844"/>
    </location>
</feature>
<feature type="region of interest" description="Disordered" evidence="8">
    <location>
        <begin position="747"/>
        <end position="855"/>
    </location>
</feature>
<dbReference type="FunFam" id="2.10.110.10:FF:000073">
    <property type="entry name" value="Uncharacterized protein, isoform Z"/>
    <property type="match status" value="1"/>
</dbReference>
<feature type="compositionally biased region" description="Low complexity" evidence="8">
    <location>
        <begin position="220"/>
        <end position="235"/>
    </location>
</feature>
<dbReference type="InterPro" id="IPR001781">
    <property type="entry name" value="Znf_LIM"/>
</dbReference>
<dbReference type="Gene3D" id="2.10.110.10">
    <property type="entry name" value="Cysteine Rich Protein"/>
    <property type="match status" value="4"/>
</dbReference>
<evidence type="ECO:0000256" key="6">
    <source>
        <dbReference type="ARBA" id="ARBA00023038"/>
    </source>
</evidence>
<dbReference type="Pfam" id="PF03133">
    <property type="entry name" value="TTL"/>
    <property type="match status" value="1"/>
</dbReference>
<dbReference type="Gene3D" id="3.30.470.20">
    <property type="entry name" value="ATP-grasp fold, B domain"/>
    <property type="match status" value="1"/>
</dbReference>
<feature type="region of interest" description="Disordered" evidence="8">
    <location>
        <begin position="904"/>
        <end position="949"/>
    </location>
</feature>
<dbReference type="PROSITE" id="PS50023">
    <property type="entry name" value="LIM_DOMAIN_2"/>
    <property type="match status" value="2"/>
</dbReference>
<keyword evidence="6 7" id="KW-0440">LIM domain</keyword>
<dbReference type="InterPro" id="IPR031847">
    <property type="entry name" value="PDLI1-4/Zasp-like_mid"/>
</dbReference>
<dbReference type="CDD" id="cd08368">
    <property type="entry name" value="LIM"/>
    <property type="match status" value="1"/>
</dbReference>
<dbReference type="GO" id="GO:0016874">
    <property type="term" value="F:ligase activity"/>
    <property type="evidence" value="ECO:0007669"/>
    <property type="project" value="UniProtKB-KW"/>
</dbReference>
<dbReference type="SUPFAM" id="SSF57716">
    <property type="entry name" value="Glucocorticoid receptor-like (DNA-binding domain)"/>
    <property type="match status" value="4"/>
</dbReference>
<feature type="compositionally biased region" description="Basic and acidic residues" evidence="8">
    <location>
        <begin position="1202"/>
        <end position="1215"/>
    </location>
</feature>
<dbReference type="FunFam" id="2.10.110.10:FF:000069">
    <property type="entry name" value="Uncharacterized protein, isoform Z"/>
    <property type="match status" value="1"/>
</dbReference>
<dbReference type="InterPro" id="IPR036034">
    <property type="entry name" value="PDZ_sf"/>
</dbReference>
<sequence>MKLNALQVNGGSPAEAAGLRAGDAVIKVNNTEMYNLRHKDAQDVIVRAGNNFEMTVQRGGSTWKPSVTPVSSTLPSPTPAVSAGNITPVTKTSLAAKKQDAPLIGSGHNFSPKPFLNGTSEGPIKSIVNKQYNSPVGIYSEETIAETLSAQAEVLAGGVLGVNFKKNEKNYNAENSEVFKMVQEADKEPKTPEPAEPTATSGVITPSSPALAGLRPVSAPETKTQPPSTPQSSLPPGQNICAECERLIVGVFVRIKEKNLHVECFKCSTCGTSLKNVGYYNINNKLYCDIHAKLVARQNAPSGMIPVTMPPGGKAPASTISAALSSVGAPLSPPLSNHGSSPLPFTAPTSNSLIGPKPFGGSSTLSNLSSSPIVNSGNSILPRAQNQTATEVHEKYYYYETRETTSSPSNPSTETPSNRPPSTNPSTNPNSVKSRSLAWPPPKPIEDITYPTASPLYIDPNPVLDRRDRHAVKDKRASIEACERALSRRSESTDREYERTSREGYYFDQDVMDRVSCPGPVYKRVELVDSSGTRRESRRETSRASSTDSGVRRSLTPTRIYQPIPRPWTATVSSGGNLYERSYASQEQPKVCKKYMQSEICQSEKVCERGMQEQPYREEHRAYRAEICQTEETVCPKPPLPSQPIAAAPETPREIVREYDKEVMDLRKVKEDTTIDTTETCKLVPSDIAAVQKGIEGEHDLITETAEEDIGDMHVKKTTTYEKTVEVLSPREGSPVTEQIEEIESCTRKSTTKVDRQIEGTTETKTVEESAEVVSSAVDATQLIEQAKRDEEERKREEEAEERRKQEEEERKRREEEERRRREEEEKRKREEEERNKKRVSFREEQEDDEEVVEVIREKPLGRTVIHEEKVTESDGSTPGRKKITKETYEEIVEEVLVQERIKRRDVEEERRKSLREQVEVHQSLRDQGRHPTPQERRVASKYQPHDNMETCKKHVQFMKQTETGPKPISEGPVQNATPKEWKSEMVNALTTASDRPYTPLSTSSSVKELYTEETIYLDHKMRPVPKPKERPISPFQRALTIAPDRPYTPLSRVIGPEDQEIGRAQTPAVQPTADGVCPPADILYGETTYRREQVCTKKIVPQPLPTPPPDYRLRDSSTSPTRSRPCSRADTPNNKPSTVGLRKPDTIPAYQRNLVAMKKSPVEGQSYIPSRSPTPTPRRSKSPAQGPPEPPSYYTKAQAPKIRDDPPWAVKESHPPPSKQSSIHYPSRKIINYTVEEDTDTGHRKQEYVGSKTVHYDERQAEEKQQESDSVHAQYQERRSMTSEDTSEEKDTVCHIKKALQVVEDYERCEKKTMEITQPSEKKGECSIIQTTHADVTLPCPLKRKPVEVPKVQPTYSSSTEVRHVRYETPTPPVTKCPETGVTVLPCKAHSDGATKTGVVIVPCDGQPTCPKSGVCVMPTSDRSGVCVSPCFGLKPGCCGQPSGHCGGESGGCDFDIPNCPESGVCVAPCPDGSVCVAPCKKSDGQCLRKSRGNLPFPQIPLPYEERPCPQTTQRSFEPIHKPKTNLSGQLARLTAKNRDIPTVQLYKPQPQQCQQFGSQCENQCQTKKSYHCETKSFYQSQSQCQTGSHCQSQTSCQDQFHCPSSKTQNLVDPPKMSSHPDLGTGGLGGSGSKSGSFAGSSAPKRGRGILTQAGGPGSRVPLCAHCNSYVRGPFITALGQIWCPDHFVCVNSQCRRPLQDIGFVEEKGQLYCEYCFEKFIAPSCNKCNNKIKGDCLNAIGKHFHPECFNCSYCGKLFGNSPFFLEEGLPYCEADWNELFTTKCFACGFPVEAGDRWVEALNNNYHSQCFNCTVCTERGWREYAGENNVFKDRWNLWWRSGGFPLTQFKPLFPWQFVNRIPKGNSICRKDNLVRHLKCMKKGHGSIYDFSPIGYNLPSEYTKLAEDCSRYEKDDRVWICKPVSQSQGRGIFLFRKLSDLSYNNSAVVQRYIENPLLIGGYKFDLRLYVCVPSYRPLTIYLYKEGIARFATEKFSLERLDDPFRHLTNFSLNKLGPGYSEKKERIGAGCKWTLRQLRRYFEQAGYFDWFLWQRIACLVSLTIISQAAGIPSSSNCFEFFGFDVLIDENLKPWLLEVNLSPALSNECEIDSEVKKPLLHDLFDLLGLPVCNTGLSLFKIWSYDRVNEENSSSKLCANRSTKKKSKFNRNGGTIMNLYSETRSAFRKSSEMCPTSWSRYNPLLMDKCIRRDFKGNNINNHSTSTWDNGRDWSAPCVREGGWVRICPLTRLKHSKNAEFSQADASRSIEREIKDTILCINKYLKAAKDIQRGNEKQKDDQYNALLQASLNLNAEVWLPEK</sequence>
<feature type="compositionally biased region" description="Low complexity" evidence="8">
    <location>
        <begin position="1117"/>
        <end position="1129"/>
    </location>
</feature>
<evidence type="ECO:0000256" key="4">
    <source>
        <dbReference type="ARBA" id="ARBA00022833"/>
    </source>
</evidence>
<feature type="region of interest" description="Disordered" evidence="8">
    <location>
        <begin position="59"/>
        <end position="85"/>
    </location>
</feature>
<feature type="region of interest" description="Disordered" evidence="8">
    <location>
        <begin position="1609"/>
        <end position="1655"/>
    </location>
</feature>
<keyword evidence="2 7" id="KW-0479">Metal-binding</keyword>
<evidence type="ECO:0000256" key="7">
    <source>
        <dbReference type="PROSITE-ProRule" id="PRU00125"/>
    </source>
</evidence>
<feature type="region of interest" description="Disordered" evidence="8">
    <location>
        <begin position="1021"/>
        <end position="1077"/>
    </location>
</feature>
<proteinExistence type="predicted"/>
<feature type="compositionally biased region" description="Basic and acidic residues" evidence="8">
    <location>
        <begin position="1021"/>
        <end position="1032"/>
    </location>
</feature>
<dbReference type="PROSITE" id="PS51221">
    <property type="entry name" value="TTL"/>
    <property type="match status" value="1"/>
</dbReference>
<dbReference type="SUPFAM" id="SSF50156">
    <property type="entry name" value="PDZ domain-like"/>
    <property type="match status" value="1"/>
</dbReference>
<dbReference type="SMART" id="SM00228">
    <property type="entry name" value="PDZ"/>
    <property type="match status" value="1"/>
</dbReference>
<dbReference type="EMBL" id="JAYRBN010000100">
    <property type="protein sequence ID" value="KAL2728313.1"/>
    <property type="molecule type" value="Genomic_DNA"/>
</dbReference>
<dbReference type="GO" id="GO:0005524">
    <property type="term" value="F:ATP binding"/>
    <property type="evidence" value="ECO:0007669"/>
    <property type="project" value="UniProtKB-KW"/>
</dbReference>
<dbReference type="SMART" id="SM00132">
    <property type="entry name" value="LIM"/>
    <property type="match status" value="4"/>
</dbReference>
<evidence type="ECO:0000313" key="11">
    <source>
        <dbReference type="EMBL" id="KAL2728313.1"/>
    </source>
</evidence>
<evidence type="ECO:0000256" key="3">
    <source>
        <dbReference type="ARBA" id="ARBA00022741"/>
    </source>
</evidence>
<dbReference type="PROSITE" id="PS00478">
    <property type="entry name" value="LIM_DOMAIN_1"/>
    <property type="match status" value="1"/>
</dbReference>
<dbReference type="CDD" id="cd09455">
    <property type="entry name" value="LIM1_Enigma_like_1"/>
    <property type="match status" value="1"/>
</dbReference>
<feature type="region of interest" description="Disordered" evidence="8">
    <location>
        <begin position="401"/>
        <end position="445"/>
    </location>
</feature>
<keyword evidence="4 7" id="KW-0862">Zinc</keyword>
<dbReference type="PANTHER" id="PTHR12241">
    <property type="entry name" value="TUBULIN POLYGLUTAMYLASE"/>
    <property type="match status" value="1"/>
</dbReference>
<dbReference type="InterPro" id="IPR006643">
    <property type="entry name" value="Zasp-like_motif"/>
</dbReference>
<feature type="compositionally biased region" description="Low complexity" evidence="8">
    <location>
        <begin position="772"/>
        <end position="781"/>
    </location>
</feature>
<feature type="compositionally biased region" description="Low complexity" evidence="8">
    <location>
        <begin position="65"/>
        <end position="83"/>
    </location>
</feature>
<gene>
    <name evidence="11" type="ORF">V1477_017589</name>
</gene>
<accession>A0ABD2B6T4</accession>
<organism evidence="11 12">
    <name type="scientific">Vespula maculifrons</name>
    <name type="common">Eastern yellow jacket</name>
    <name type="synonym">Wasp</name>
    <dbReference type="NCBI Taxonomy" id="7453"/>
    <lineage>
        <taxon>Eukaryota</taxon>
        <taxon>Metazoa</taxon>
        <taxon>Ecdysozoa</taxon>
        <taxon>Arthropoda</taxon>
        <taxon>Hexapoda</taxon>
        <taxon>Insecta</taxon>
        <taxon>Pterygota</taxon>
        <taxon>Neoptera</taxon>
        <taxon>Endopterygota</taxon>
        <taxon>Hymenoptera</taxon>
        <taxon>Apocrita</taxon>
        <taxon>Aculeata</taxon>
        <taxon>Vespoidea</taxon>
        <taxon>Vespidae</taxon>
        <taxon>Vespinae</taxon>
        <taxon>Vespula</taxon>
    </lineage>
</organism>
<dbReference type="FunFam" id="2.10.110.10:FF:000067">
    <property type="entry name" value="Uncharacterized protein, isoform Z"/>
    <property type="match status" value="1"/>
</dbReference>
<evidence type="ECO:0000259" key="10">
    <source>
        <dbReference type="PROSITE" id="PS50106"/>
    </source>
</evidence>
<feature type="compositionally biased region" description="Basic and acidic residues" evidence="8">
    <location>
        <begin position="184"/>
        <end position="193"/>
    </location>
</feature>
<reference evidence="11 12" key="1">
    <citation type="journal article" date="2024" name="Ann. Entomol. Soc. Am.">
        <title>Genomic analyses of the southern and eastern yellowjacket wasps (Hymenoptera: Vespidae) reveal evolutionary signatures of social life.</title>
        <authorList>
            <person name="Catto M.A."/>
            <person name="Caine P.B."/>
            <person name="Orr S.E."/>
            <person name="Hunt B.G."/>
            <person name="Goodisman M.A.D."/>
        </authorList>
    </citation>
    <scope>NUCLEOTIDE SEQUENCE [LARGE SCALE GENOMIC DNA]</scope>
    <source>
        <strain evidence="11">232</strain>
        <tissue evidence="11">Head and thorax</tissue>
    </source>
</reference>
<keyword evidence="5" id="KW-0067">ATP-binding</keyword>
<feature type="compositionally biased region" description="Basic and acidic residues" evidence="8">
    <location>
        <begin position="1255"/>
        <end position="1283"/>
    </location>
</feature>
<dbReference type="InterPro" id="IPR004344">
    <property type="entry name" value="TTL/TTLL_fam"/>
</dbReference>
<dbReference type="PANTHER" id="PTHR12241:SF118">
    <property type="entry name" value="TUBULIN POLYGLUTAMYLASE TTLL2-RELATED"/>
    <property type="match status" value="1"/>
</dbReference>
<evidence type="ECO:0000259" key="9">
    <source>
        <dbReference type="PROSITE" id="PS50023"/>
    </source>
</evidence>
<feature type="compositionally biased region" description="Basic and acidic residues" evidence="8">
    <location>
        <begin position="529"/>
        <end position="542"/>
    </location>
</feature>
<evidence type="ECO:0000313" key="12">
    <source>
        <dbReference type="Proteomes" id="UP001607303"/>
    </source>
</evidence>
<feature type="region of interest" description="Disordered" evidence="8">
    <location>
        <begin position="529"/>
        <end position="559"/>
    </location>
</feature>
<evidence type="ECO:0000256" key="2">
    <source>
        <dbReference type="ARBA" id="ARBA00022723"/>
    </source>
</evidence>
<feature type="domain" description="LIM zinc-binding" evidence="9">
    <location>
        <begin position="1724"/>
        <end position="1783"/>
    </location>
</feature>
<feature type="domain" description="LIM zinc-binding" evidence="9">
    <location>
        <begin position="239"/>
        <end position="298"/>
    </location>
</feature>
<keyword evidence="1" id="KW-0436">Ligase</keyword>
<dbReference type="Pfam" id="PF00412">
    <property type="entry name" value="LIM"/>
    <property type="match status" value="3"/>
</dbReference>
<dbReference type="InterPro" id="IPR001478">
    <property type="entry name" value="PDZ"/>
</dbReference>
<comment type="caution">
    <text evidence="11">The sequence shown here is derived from an EMBL/GenBank/DDBJ whole genome shotgun (WGS) entry which is preliminary data.</text>
</comment>
<dbReference type="SMART" id="SM00735">
    <property type="entry name" value="ZM"/>
    <property type="match status" value="1"/>
</dbReference>
<evidence type="ECO:0000256" key="5">
    <source>
        <dbReference type="ARBA" id="ARBA00022840"/>
    </source>
</evidence>
<dbReference type="SUPFAM" id="SSF56059">
    <property type="entry name" value="Glutathione synthetase ATP-binding domain-like"/>
    <property type="match status" value="1"/>
</dbReference>
<dbReference type="Pfam" id="PF00595">
    <property type="entry name" value="PDZ"/>
    <property type="match status" value="1"/>
</dbReference>
<keyword evidence="3" id="KW-0547">Nucleotide-binding</keyword>
<dbReference type="Pfam" id="PF15936">
    <property type="entry name" value="DUF4749"/>
    <property type="match status" value="1"/>
</dbReference>
<keyword evidence="12" id="KW-1185">Reference proteome</keyword>
<feature type="domain" description="PDZ" evidence="10">
    <location>
        <begin position="7"/>
        <end position="60"/>
    </location>
</feature>
<dbReference type="GO" id="GO:0046872">
    <property type="term" value="F:metal ion binding"/>
    <property type="evidence" value="ECO:0007669"/>
    <property type="project" value="UniProtKB-KW"/>
</dbReference>
<feature type="compositionally biased region" description="Gly residues" evidence="8">
    <location>
        <begin position="1625"/>
        <end position="1634"/>
    </location>
</feature>
<feature type="region of interest" description="Disordered" evidence="8">
    <location>
        <begin position="184"/>
        <end position="235"/>
    </location>
</feature>
<feature type="region of interest" description="Disordered" evidence="8">
    <location>
        <begin position="866"/>
        <end position="885"/>
    </location>
</feature>
<feature type="region of interest" description="Disordered" evidence="8">
    <location>
        <begin position="1097"/>
        <end position="1292"/>
    </location>
</feature>
<protein>
    <submittedName>
        <fullName evidence="11">PDZ and LIM domain protein Zasp isoform X6</fullName>
    </submittedName>
</protein>
<name>A0ABD2B6T4_VESMC</name>
<evidence type="ECO:0000256" key="1">
    <source>
        <dbReference type="ARBA" id="ARBA00022598"/>
    </source>
</evidence>
<dbReference type="Proteomes" id="UP001607303">
    <property type="component" value="Unassembled WGS sequence"/>
</dbReference>